<organism evidence="2 3">
    <name type="scientific">Hansschlegelia zhihuaiae</name>
    <dbReference type="NCBI Taxonomy" id="405005"/>
    <lineage>
        <taxon>Bacteria</taxon>
        <taxon>Pseudomonadati</taxon>
        <taxon>Pseudomonadota</taxon>
        <taxon>Alphaproteobacteria</taxon>
        <taxon>Hyphomicrobiales</taxon>
        <taxon>Methylopilaceae</taxon>
        <taxon>Hansschlegelia</taxon>
    </lineage>
</organism>
<accession>A0A4Q0MP68</accession>
<keyword evidence="1" id="KW-0812">Transmembrane</keyword>
<comment type="caution">
    <text evidence="2">The sequence shown here is derived from an EMBL/GenBank/DDBJ whole genome shotgun (WGS) entry which is preliminary data.</text>
</comment>
<keyword evidence="1" id="KW-1133">Transmembrane helix</keyword>
<proteinExistence type="predicted"/>
<feature type="transmembrane region" description="Helical" evidence="1">
    <location>
        <begin position="90"/>
        <end position="109"/>
    </location>
</feature>
<keyword evidence="1" id="KW-0472">Membrane</keyword>
<dbReference type="Proteomes" id="UP000289708">
    <property type="component" value="Unassembled WGS sequence"/>
</dbReference>
<dbReference type="OrthoDB" id="8455598at2"/>
<sequence>MEQFSERLDAWGPELSRWPADEAEQARALIARSPDARARHADARRLSELVAQAAQADAPNGFAFRVVAEVQSRRADRLFWLMGSPERFRWASAGLCVVALALGVALGAVSQPAQADSGDIDLGAMFSLTLADGDL</sequence>
<reference evidence="2 3" key="1">
    <citation type="submission" date="2018-12" db="EMBL/GenBank/DDBJ databases">
        <title>bacterium Hansschlegelia zhihuaiae S113.</title>
        <authorList>
            <person name="He J."/>
        </authorList>
    </citation>
    <scope>NUCLEOTIDE SEQUENCE [LARGE SCALE GENOMIC DNA]</scope>
    <source>
        <strain evidence="2 3">S 113</strain>
    </source>
</reference>
<protein>
    <submittedName>
        <fullName evidence="2">Uncharacterized protein</fullName>
    </submittedName>
</protein>
<keyword evidence="3" id="KW-1185">Reference proteome</keyword>
<evidence type="ECO:0000313" key="2">
    <source>
        <dbReference type="EMBL" id="RXF75687.1"/>
    </source>
</evidence>
<evidence type="ECO:0000313" key="3">
    <source>
        <dbReference type="Proteomes" id="UP000289708"/>
    </source>
</evidence>
<name>A0A4Q0MP68_9HYPH</name>
<dbReference type="AlphaFoldDB" id="A0A4Q0MP68"/>
<dbReference type="EMBL" id="RYFI01000001">
    <property type="protein sequence ID" value="RXF75687.1"/>
    <property type="molecule type" value="Genomic_DNA"/>
</dbReference>
<gene>
    <name evidence="2" type="ORF">EK403_00550</name>
</gene>
<evidence type="ECO:0000256" key="1">
    <source>
        <dbReference type="SAM" id="Phobius"/>
    </source>
</evidence>